<dbReference type="InterPro" id="IPR003731">
    <property type="entry name" value="Di-Nase_FeMo-co_biosynth"/>
</dbReference>
<evidence type="ECO:0000313" key="3">
    <source>
        <dbReference type="EMBL" id="RPF49932.1"/>
    </source>
</evidence>
<dbReference type="InterPro" id="IPR036105">
    <property type="entry name" value="DiNase_FeMo-co_biosyn_sf"/>
</dbReference>
<feature type="domain" description="Dinitrogenase iron-molybdenum cofactor biosynthesis" evidence="2">
    <location>
        <begin position="13"/>
        <end position="102"/>
    </location>
</feature>
<protein>
    <submittedName>
        <fullName evidence="3">Putative Fe-Mo cluster-binding NifX family protein</fullName>
    </submittedName>
</protein>
<dbReference type="SUPFAM" id="SSF53146">
    <property type="entry name" value="Nitrogenase accessory factor-like"/>
    <property type="match status" value="1"/>
</dbReference>
<name>A0A3N5BQR7_9THEO</name>
<dbReference type="RefSeq" id="WP_123928184.1">
    <property type="nucleotide sequence ID" value="NZ_RKRE01000001.1"/>
</dbReference>
<dbReference type="PANTHER" id="PTHR42983">
    <property type="entry name" value="DINITROGENASE IRON-MOLYBDENUM COFACTOR PROTEIN-RELATED"/>
    <property type="match status" value="1"/>
</dbReference>
<sequence>MKIAVSAAAARPEAAVDGHFGRCAYFVIYDTAAQSWQAIANPASGAGGGAGIQAAQAVVDQGVNVVVTGSLGPNAYRVLQAAGIRCFTGARGTVKEAVAAYEKGALKEVRDEPAPRPGMGMGRGRQMSLRKGGE</sequence>
<dbReference type="PANTHER" id="PTHR42983:SF1">
    <property type="entry name" value="IRON-MOLYBDENUM PROTEIN"/>
    <property type="match status" value="1"/>
</dbReference>
<accession>A0A3N5BQR7</accession>
<proteinExistence type="predicted"/>
<evidence type="ECO:0000259" key="2">
    <source>
        <dbReference type="Pfam" id="PF02579"/>
    </source>
</evidence>
<comment type="caution">
    <text evidence="3">The sequence shown here is derived from an EMBL/GenBank/DDBJ whole genome shotgun (WGS) entry which is preliminary data.</text>
</comment>
<dbReference type="EMBL" id="RKRE01000001">
    <property type="protein sequence ID" value="RPF49932.1"/>
    <property type="molecule type" value="Genomic_DNA"/>
</dbReference>
<evidence type="ECO:0000313" key="4">
    <source>
        <dbReference type="Proteomes" id="UP000282654"/>
    </source>
</evidence>
<organism evidence="3 4">
    <name type="scientific">Thermodesulfitimonas autotrophica</name>
    <dbReference type="NCBI Taxonomy" id="1894989"/>
    <lineage>
        <taxon>Bacteria</taxon>
        <taxon>Bacillati</taxon>
        <taxon>Bacillota</taxon>
        <taxon>Clostridia</taxon>
        <taxon>Thermoanaerobacterales</taxon>
        <taxon>Thermoanaerobacteraceae</taxon>
        <taxon>Thermodesulfitimonas</taxon>
    </lineage>
</organism>
<dbReference type="OrthoDB" id="9807451at2"/>
<dbReference type="Gene3D" id="3.30.420.130">
    <property type="entry name" value="Dinitrogenase iron-molybdenum cofactor biosynthesis domain"/>
    <property type="match status" value="1"/>
</dbReference>
<keyword evidence="4" id="KW-1185">Reference proteome</keyword>
<dbReference type="AlphaFoldDB" id="A0A3N5BQR7"/>
<dbReference type="Pfam" id="PF02579">
    <property type="entry name" value="Nitro_FeMo-Co"/>
    <property type="match status" value="1"/>
</dbReference>
<feature type="region of interest" description="Disordered" evidence="1">
    <location>
        <begin position="109"/>
        <end position="134"/>
    </location>
</feature>
<evidence type="ECO:0000256" key="1">
    <source>
        <dbReference type="SAM" id="MobiDB-lite"/>
    </source>
</evidence>
<gene>
    <name evidence="3" type="ORF">EDD75_0758</name>
</gene>
<reference evidence="3 4" key="1">
    <citation type="submission" date="2018-11" db="EMBL/GenBank/DDBJ databases">
        <title>Genomic Encyclopedia of Type Strains, Phase IV (KMG-IV): sequencing the most valuable type-strain genomes for metagenomic binning, comparative biology and taxonomic classification.</title>
        <authorList>
            <person name="Goeker M."/>
        </authorList>
    </citation>
    <scope>NUCLEOTIDE SEQUENCE [LARGE SCALE GENOMIC DNA]</scope>
    <source>
        <strain evidence="3 4">DSM 102936</strain>
    </source>
</reference>
<dbReference type="Proteomes" id="UP000282654">
    <property type="component" value="Unassembled WGS sequence"/>
</dbReference>